<dbReference type="Pfam" id="PF13456">
    <property type="entry name" value="RVT_3"/>
    <property type="match status" value="1"/>
</dbReference>
<proteinExistence type="predicted"/>
<dbReference type="GO" id="GO:0004523">
    <property type="term" value="F:RNA-DNA hybrid ribonuclease activity"/>
    <property type="evidence" value="ECO:0007669"/>
    <property type="project" value="InterPro"/>
</dbReference>
<name>A0A081B337_PHYNI</name>
<protein>
    <recommendedName>
        <fullName evidence="1">RNase H type-1 domain-containing protein</fullName>
    </recommendedName>
</protein>
<feature type="domain" description="RNase H type-1" evidence="1">
    <location>
        <begin position="17"/>
        <end position="115"/>
    </location>
</feature>
<dbReference type="AlphaFoldDB" id="A0A081B337"/>
<organism evidence="2 3">
    <name type="scientific">Phytophthora nicotianae P1976</name>
    <dbReference type="NCBI Taxonomy" id="1317066"/>
    <lineage>
        <taxon>Eukaryota</taxon>
        <taxon>Sar</taxon>
        <taxon>Stramenopiles</taxon>
        <taxon>Oomycota</taxon>
        <taxon>Peronosporomycetes</taxon>
        <taxon>Peronosporales</taxon>
        <taxon>Peronosporaceae</taxon>
        <taxon>Phytophthora</taxon>
    </lineage>
</organism>
<evidence type="ECO:0000259" key="1">
    <source>
        <dbReference type="Pfam" id="PF13456"/>
    </source>
</evidence>
<evidence type="ECO:0000313" key="3">
    <source>
        <dbReference type="Proteomes" id="UP000028582"/>
    </source>
</evidence>
<gene>
    <name evidence="2" type="ORF">F444_00815</name>
</gene>
<dbReference type="InterPro" id="IPR012337">
    <property type="entry name" value="RNaseH-like_sf"/>
</dbReference>
<sequence length="132" mass="14858">MQPPTVEPDEKLLVVSFDGSARVKRSGGAYSAIVWSLPQWTVVSAASEYKADLTVNEAEYHGLLFGFKLGSDLDRGRLVICGDSNLVIRQMRGEIECKAPSLKLLRQKAIEQLRSWPEHEFSPCEKRLEPKR</sequence>
<dbReference type="EMBL" id="ANJA01000166">
    <property type="protein sequence ID" value="ETO85548.1"/>
    <property type="molecule type" value="Genomic_DNA"/>
</dbReference>
<dbReference type="SUPFAM" id="SSF53098">
    <property type="entry name" value="Ribonuclease H-like"/>
    <property type="match status" value="1"/>
</dbReference>
<accession>A0A081B337</accession>
<dbReference type="Proteomes" id="UP000028582">
    <property type="component" value="Unassembled WGS sequence"/>
</dbReference>
<evidence type="ECO:0000313" key="2">
    <source>
        <dbReference type="EMBL" id="ETO85548.1"/>
    </source>
</evidence>
<dbReference type="InterPro" id="IPR036397">
    <property type="entry name" value="RNaseH_sf"/>
</dbReference>
<dbReference type="InterPro" id="IPR002156">
    <property type="entry name" value="RNaseH_domain"/>
</dbReference>
<dbReference type="OrthoDB" id="121347at2759"/>
<reference evidence="2 3" key="1">
    <citation type="submission" date="2013-11" db="EMBL/GenBank/DDBJ databases">
        <title>The Genome Sequence of Phytophthora parasitica P1976.</title>
        <authorList>
            <consortium name="The Broad Institute Genomics Platform"/>
            <person name="Russ C."/>
            <person name="Tyler B."/>
            <person name="Panabieres F."/>
            <person name="Shan W."/>
            <person name="Tripathy S."/>
            <person name="Grunwald N."/>
            <person name="Machado M."/>
            <person name="Johnson C.S."/>
            <person name="Walker B."/>
            <person name="Young S."/>
            <person name="Zeng Q."/>
            <person name="Gargeya S."/>
            <person name="Fitzgerald M."/>
            <person name="Haas B."/>
            <person name="Abouelleil A."/>
            <person name="Allen A.W."/>
            <person name="Alvarado L."/>
            <person name="Arachchi H.M."/>
            <person name="Berlin A.M."/>
            <person name="Chapman S.B."/>
            <person name="Gainer-Dewar J."/>
            <person name="Goldberg J."/>
            <person name="Griggs A."/>
            <person name="Gujja S."/>
            <person name="Hansen M."/>
            <person name="Howarth C."/>
            <person name="Imamovic A."/>
            <person name="Ireland A."/>
            <person name="Larimer J."/>
            <person name="McCowan C."/>
            <person name="Murphy C."/>
            <person name="Pearson M."/>
            <person name="Poon T.W."/>
            <person name="Priest M."/>
            <person name="Roberts A."/>
            <person name="Saif S."/>
            <person name="Shea T."/>
            <person name="Sisk P."/>
            <person name="Sykes S."/>
            <person name="Wortman J."/>
            <person name="Nusbaum C."/>
            <person name="Birren B."/>
        </authorList>
    </citation>
    <scope>NUCLEOTIDE SEQUENCE [LARGE SCALE GENOMIC DNA]</scope>
    <source>
        <strain evidence="2 3">P1976</strain>
    </source>
</reference>
<dbReference type="Gene3D" id="3.30.420.10">
    <property type="entry name" value="Ribonuclease H-like superfamily/Ribonuclease H"/>
    <property type="match status" value="1"/>
</dbReference>
<comment type="caution">
    <text evidence="2">The sequence shown here is derived from an EMBL/GenBank/DDBJ whole genome shotgun (WGS) entry which is preliminary data.</text>
</comment>
<dbReference type="GO" id="GO:0003676">
    <property type="term" value="F:nucleic acid binding"/>
    <property type="evidence" value="ECO:0007669"/>
    <property type="project" value="InterPro"/>
</dbReference>